<name>A0AAE0HFI6_9PEZI</name>
<sequence length="324" mass="36279">MSRRVHHRNAEPINRPFYDEAPMVGPPDCSEAAFQQPLLRRCPFDLSAISWVALLSGGLDGLVWKVMVGDQGPFAVKVFWDTRPPPKHQLYYAAQREAQNAALLEKMAAAASHDTDTLPIRVHSRPVGYEDAIDNMLAFSTEGRQRGQVKDADSVQISSVPRVKKCFGWLKIDGEYLYNLPQRRLRPIFVRLPKFGDRCIVSGQHHFAIMYEYIPEGDNDTGQMQRVLDFLWRAGFDYSQTLQKENWKSGVPVDLSDFISPLGDSWHPRRYGKVDASRAFLPPPPPPPPPSTWTGAQTDSSASSASASPLPPMRQSSSDTDDGE</sequence>
<evidence type="ECO:0000313" key="3">
    <source>
        <dbReference type="Proteomes" id="UP001278766"/>
    </source>
</evidence>
<reference evidence="2" key="1">
    <citation type="journal article" date="2023" name="Mol. Phylogenet. Evol.">
        <title>Genome-scale phylogeny and comparative genomics of the fungal order Sordariales.</title>
        <authorList>
            <person name="Hensen N."/>
            <person name="Bonometti L."/>
            <person name="Westerberg I."/>
            <person name="Brannstrom I.O."/>
            <person name="Guillou S."/>
            <person name="Cros-Aarteil S."/>
            <person name="Calhoun S."/>
            <person name="Haridas S."/>
            <person name="Kuo A."/>
            <person name="Mondo S."/>
            <person name="Pangilinan J."/>
            <person name="Riley R."/>
            <person name="LaButti K."/>
            <person name="Andreopoulos B."/>
            <person name="Lipzen A."/>
            <person name="Chen C."/>
            <person name="Yan M."/>
            <person name="Daum C."/>
            <person name="Ng V."/>
            <person name="Clum A."/>
            <person name="Steindorff A."/>
            <person name="Ohm R.A."/>
            <person name="Martin F."/>
            <person name="Silar P."/>
            <person name="Natvig D.O."/>
            <person name="Lalanne C."/>
            <person name="Gautier V."/>
            <person name="Ament-Velasquez S.L."/>
            <person name="Kruys A."/>
            <person name="Hutchinson M.I."/>
            <person name="Powell A.J."/>
            <person name="Barry K."/>
            <person name="Miller A.N."/>
            <person name="Grigoriev I.V."/>
            <person name="Debuchy R."/>
            <person name="Gladieux P."/>
            <person name="Hiltunen Thoren M."/>
            <person name="Johannesson H."/>
        </authorList>
    </citation>
    <scope>NUCLEOTIDE SEQUENCE</scope>
    <source>
        <strain evidence="2">CBS 168.71</strain>
    </source>
</reference>
<protein>
    <submittedName>
        <fullName evidence="2">Uncharacterized protein</fullName>
    </submittedName>
</protein>
<evidence type="ECO:0000313" key="2">
    <source>
        <dbReference type="EMBL" id="KAK3295627.1"/>
    </source>
</evidence>
<reference evidence="2" key="2">
    <citation type="submission" date="2023-06" db="EMBL/GenBank/DDBJ databases">
        <authorList>
            <consortium name="Lawrence Berkeley National Laboratory"/>
            <person name="Haridas S."/>
            <person name="Hensen N."/>
            <person name="Bonometti L."/>
            <person name="Westerberg I."/>
            <person name="Brannstrom I.O."/>
            <person name="Guillou S."/>
            <person name="Cros-Aarteil S."/>
            <person name="Calhoun S."/>
            <person name="Kuo A."/>
            <person name="Mondo S."/>
            <person name="Pangilinan J."/>
            <person name="Riley R."/>
            <person name="Labutti K."/>
            <person name="Andreopoulos B."/>
            <person name="Lipzen A."/>
            <person name="Chen C."/>
            <person name="Yanf M."/>
            <person name="Daum C."/>
            <person name="Ng V."/>
            <person name="Clum A."/>
            <person name="Steindorff A."/>
            <person name="Ohm R."/>
            <person name="Martin F."/>
            <person name="Silar P."/>
            <person name="Natvig D."/>
            <person name="Lalanne C."/>
            <person name="Gautier V."/>
            <person name="Ament-Velasquez S.L."/>
            <person name="Kruys A."/>
            <person name="Hutchinson M.I."/>
            <person name="Powell A.J."/>
            <person name="Barry K."/>
            <person name="Miller A.N."/>
            <person name="Grigoriev I.V."/>
            <person name="Debuchy R."/>
            <person name="Gladieux P."/>
            <person name="Thoren M.H."/>
            <person name="Johannesson H."/>
        </authorList>
    </citation>
    <scope>NUCLEOTIDE SEQUENCE</scope>
    <source>
        <strain evidence="2">CBS 168.71</strain>
    </source>
</reference>
<accession>A0AAE0HFI6</accession>
<comment type="caution">
    <text evidence="2">The sequence shown here is derived from an EMBL/GenBank/DDBJ whole genome shotgun (WGS) entry which is preliminary data.</text>
</comment>
<gene>
    <name evidence="2" type="ORF">B0H64DRAFT_321419</name>
</gene>
<evidence type="ECO:0000256" key="1">
    <source>
        <dbReference type="SAM" id="MobiDB-lite"/>
    </source>
</evidence>
<keyword evidence="3" id="KW-1185">Reference proteome</keyword>
<dbReference type="RefSeq" id="XP_062659141.1">
    <property type="nucleotide sequence ID" value="XM_062800508.1"/>
</dbReference>
<dbReference type="EMBL" id="JAUEPN010000004">
    <property type="protein sequence ID" value="KAK3295627.1"/>
    <property type="molecule type" value="Genomic_DNA"/>
</dbReference>
<dbReference type="AlphaFoldDB" id="A0AAE0HFI6"/>
<proteinExistence type="predicted"/>
<feature type="compositionally biased region" description="Pro residues" evidence="1">
    <location>
        <begin position="281"/>
        <end position="291"/>
    </location>
</feature>
<organism evidence="2 3">
    <name type="scientific">Chaetomium fimeti</name>
    <dbReference type="NCBI Taxonomy" id="1854472"/>
    <lineage>
        <taxon>Eukaryota</taxon>
        <taxon>Fungi</taxon>
        <taxon>Dikarya</taxon>
        <taxon>Ascomycota</taxon>
        <taxon>Pezizomycotina</taxon>
        <taxon>Sordariomycetes</taxon>
        <taxon>Sordariomycetidae</taxon>
        <taxon>Sordariales</taxon>
        <taxon>Chaetomiaceae</taxon>
        <taxon>Chaetomium</taxon>
    </lineage>
</organism>
<dbReference type="Proteomes" id="UP001278766">
    <property type="component" value="Unassembled WGS sequence"/>
</dbReference>
<feature type="region of interest" description="Disordered" evidence="1">
    <location>
        <begin position="277"/>
        <end position="324"/>
    </location>
</feature>
<dbReference type="GeneID" id="87837456"/>